<sequence>MGILTGIIRVIKAGIFSDLNNLSTYTILSDDYTDSYGLTEEEVIKSLKDYEMECEISNVKDWYDGYKFGDSEVYNPWSILNFLRFKELRAYWVDTSGNDLINDVLKKITKSTIESLERLFEGEGLKQNISGTSDLSKLLSEEELWELMLFSGYLTVEEKIDQDNYILRLPNKEVRTLYRKTFFEKYFGRGSKLLYLMEALTENKIPEYEERLQEILLTSVSYNDTKKGNEAFYHGLIMGMGLYLEGEYITKSNIESGLGRYDFVIEPKNKSKRAYIMEFKSTDSVEKLEEVSKEALKQIEDKKYDISLKQNGVKEITYMGIAFYGKQIKISYKSE</sequence>
<reference evidence="1 2" key="1">
    <citation type="submission" date="2011-05" db="EMBL/GenBank/DDBJ databases">
        <authorList>
            <person name="Muzny D."/>
            <person name="Qin X."/>
            <person name="Deng J."/>
            <person name="Jiang H."/>
            <person name="Liu Y."/>
            <person name="Qu J."/>
            <person name="Song X.-Z."/>
            <person name="Zhang L."/>
            <person name="Thornton R."/>
            <person name="Coyle M."/>
            <person name="Francisco L."/>
            <person name="Jackson L."/>
            <person name="Javaid M."/>
            <person name="Korchina V."/>
            <person name="Kovar C."/>
            <person name="Mata R."/>
            <person name="Mathew T."/>
            <person name="Ngo R."/>
            <person name="Nguyen L."/>
            <person name="Nguyen N."/>
            <person name="Okwuonu G."/>
            <person name="Ongeri F."/>
            <person name="Pham C."/>
            <person name="Simmons D."/>
            <person name="Wilczek-Boney K."/>
            <person name="Hale W."/>
            <person name="Jakkamsetti A."/>
            <person name="Pham P."/>
            <person name="Ruth R."/>
            <person name="San Lucas F."/>
            <person name="Warren J."/>
            <person name="Zhang J."/>
            <person name="Zhao Z."/>
            <person name="Zhou C."/>
            <person name="Zhu D."/>
            <person name="Lee S."/>
            <person name="Bess C."/>
            <person name="Blankenburg K."/>
            <person name="Forbes L."/>
            <person name="Fu Q."/>
            <person name="Gubbala S."/>
            <person name="Hirani K."/>
            <person name="Jayaseelan J.C."/>
            <person name="Lara F."/>
            <person name="Munidasa M."/>
            <person name="Palculict T."/>
            <person name="Patil S."/>
            <person name="Pu L.-L."/>
            <person name="Saada N."/>
            <person name="Tang L."/>
            <person name="Weissenberger G."/>
            <person name="Zhu Y."/>
            <person name="Hemphill L."/>
            <person name="Shang Y."/>
            <person name="Youmans B."/>
            <person name="Ayvaz T."/>
            <person name="Ross M."/>
            <person name="Santibanez J."/>
            <person name="Aqrawi P."/>
            <person name="Gross S."/>
            <person name="Joshi V."/>
            <person name="Fowler G."/>
            <person name="Nazareth L."/>
            <person name="Reid J."/>
            <person name="Worley K."/>
            <person name="Petrosino J."/>
            <person name="Highlander S."/>
            <person name="Gibbs R."/>
        </authorList>
    </citation>
    <scope>NUCLEOTIDE SEQUENCE [LARGE SCALE GENOMIC DNA]</scope>
    <source>
        <strain evidence="1 2">ATCC 51191</strain>
    </source>
</reference>
<dbReference type="PATRIC" id="fig|997347.4.peg.945"/>
<protein>
    <submittedName>
        <fullName evidence="1">Uncharacterized protein</fullName>
    </submittedName>
</protein>
<gene>
    <name evidence="1" type="ORF">HMPREF9094_1015</name>
</gene>
<keyword evidence="2" id="KW-1185">Reference proteome</keyword>
<dbReference type="HOGENOM" id="CLU_021114_1_0_0"/>
<comment type="caution">
    <text evidence="1">The sequence shown here is derived from an EMBL/GenBank/DDBJ whole genome shotgun (WGS) entry which is preliminary data.</text>
</comment>
<proteinExistence type="predicted"/>
<dbReference type="InterPro" id="IPR012547">
    <property type="entry name" value="PDDEXK_9"/>
</dbReference>
<dbReference type="AlphaFoldDB" id="F9EM60"/>
<organism evidence="1 2">
    <name type="scientific">Fusobacterium animalis ATCC 51191</name>
    <dbReference type="NCBI Taxonomy" id="997347"/>
    <lineage>
        <taxon>Bacteria</taxon>
        <taxon>Fusobacteriati</taxon>
        <taxon>Fusobacteriota</taxon>
        <taxon>Fusobacteriia</taxon>
        <taxon>Fusobacteriales</taxon>
        <taxon>Fusobacteriaceae</taxon>
        <taxon>Fusobacterium</taxon>
    </lineage>
</organism>
<dbReference type="EMBL" id="AFQD01000162">
    <property type="protein sequence ID" value="EGQ79958.1"/>
    <property type="molecule type" value="Genomic_DNA"/>
</dbReference>
<dbReference type="Pfam" id="PF08011">
    <property type="entry name" value="PDDEXK_9"/>
    <property type="match status" value="1"/>
</dbReference>
<dbReference type="PANTHER" id="PTHR34825">
    <property type="entry name" value="CONSERVED PROTEIN, WITH A WEAK D-GALACTARATE DEHYDRATASE/ALTRONATE HYDROLASE DOMAIN"/>
    <property type="match status" value="1"/>
</dbReference>
<dbReference type="PANTHER" id="PTHR34825:SF1">
    <property type="entry name" value="AAA-ATPASE-LIKE DOMAIN-CONTAINING PROTEIN"/>
    <property type="match status" value="1"/>
</dbReference>
<evidence type="ECO:0000313" key="1">
    <source>
        <dbReference type="EMBL" id="EGQ79958.1"/>
    </source>
</evidence>
<name>F9EM60_9FUSO</name>
<evidence type="ECO:0000313" key="2">
    <source>
        <dbReference type="Proteomes" id="UP000005392"/>
    </source>
</evidence>
<dbReference type="Proteomes" id="UP000005392">
    <property type="component" value="Unassembled WGS sequence"/>
</dbReference>
<accession>F9EM60</accession>